<dbReference type="PANTHER" id="PTHR30327">
    <property type="entry name" value="UNCHARACTERIZED PROTEIN YQGE"/>
    <property type="match status" value="1"/>
</dbReference>
<name>A0A2V1IXK7_9BACT</name>
<evidence type="ECO:0000256" key="1">
    <source>
        <dbReference type="ARBA" id="ARBA00009600"/>
    </source>
</evidence>
<proteinExistence type="inferred from homology"/>
<dbReference type="GO" id="GO:0005829">
    <property type="term" value="C:cytosol"/>
    <property type="evidence" value="ECO:0007669"/>
    <property type="project" value="TreeGrafter"/>
</dbReference>
<dbReference type="RefSeq" id="WP_107034811.1">
    <property type="nucleotide sequence ID" value="NZ_CAOLHR010000015.1"/>
</dbReference>
<dbReference type="SUPFAM" id="SSF143456">
    <property type="entry name" value="VC0467-like"/>
    <property type="match status" value="1"/>
</dbReference>
<dbReference type="EMBL" id="PUBV01000001">
    <property type="protein sequence ID" value="PWB09759.1"/>
    <property type="molecule type" value="Genomic_DNA"/>
</dbReference>
<dbReference type="AlphaFoldDB" id="A0A2V1IXK7"/>
<protein>
    <submittedName>
        <fullName evidence="2">YqgE/AlgH family protein</fullName>
    </submittedName>
</protein>
<keyword evidence="3" id="KW-1185">Reference proteome</keyword>
<gene>
    <name evidence="2" type="ORF">C5O25_00705</name>
</gene>
<dbReference type="InterPro" id="IPR003774">
    <property type="entry name" value="AlgH-like"/>
</dbReference>
<sequence>MIDFERILFNIDIPATIDAAAGTLLVAEPFLKEECFAHSVIYIVDHASDSSSMGVVLNHITRHRLSDLIDGIDSAHDTPVFCGGPVGTNRLFFMHTLGDIIPQSQEIGSGMYIGGDFDCMRQYINAGYPTEGKIRFFIGYSGWSARQLEDEIQSNVWAVSGFKSAERLLKGHGDSYWHRTVRSMDSRFRGWLYHPQNPHAN</sequence>
<comment type="caution">
    <text evidence="2">The sequence shown here is derived from an EMBL/GenBank/DDBJ whole genome shotgun (WGS) entry which is preliminary data.</text>
</comment>
<organism evidence="2 3">
    <name type="scientific">Paramuribaculum intestinale</name>
    <dbReference type="NCBI Taxonomy" id="2094151"/>
    <lineage>
        <taxon>Bacteria</taxon>
        <taxon>Pseudomonadati</taxon>
        <taxon>Bacteroidota</taxon>
        <taxon>Bacteroidia</taxon>
        <taxon>Bacteroidales</taxon>
        <taxon>Muribaculaceae</taxon>
        <taxon>Paramuribaculum</taxon>
    </lineage>
</organism>
<dbReference type="Gene3D" id="3.40.1740.10">
    <property type="entry name" value="VC0467-like"/>
    <property type="match status" value="1"/>
</dbReference>
<dbReference type="PANTHER" id="PTHR30327:SF1">
    <property type="entry name" value="UPF0301 PROTEIN YQGE"/>
    <property type="match status" value="1"/>
</dbReference>
<comment type="similarity">
    <text evidence="1">Belongs to the UPF0301 (AlgH) family.</text>
</comment>
<reference evidence="3" key="1">
    <citation type="submission" date="2018-02" db="EMBL/GenBank/DDBJ databases">
        <authorList>
            <person name="Clavel T."/>
            <person name="Strowig T."/>
        </authorList>
    </citation>
    <scope>NUCLEOTIDE SEQUENCE [LARGE SCALE GENOMIC DNA]</scope>
    <source>
        <strain evidence="3">DSM 100764</strain>
    </source>
</reference>
<dbReference type="Proteomes" id="UP000244925">
    <property type="component" value="Unassembled WGS sequence"/>
</dbReference>
<evidence type="ECO:0000313" key="3">
    <source>
        <dbReference type="Proteomes" id="UP000244925"/>
    </source>
</evidence>
<accession>A0A2V1IXK7</accession>
<dbReference type="Pfam" id="PF02622">
    <property type="entry name" value="DUF179"/>
    <property type="match status" value="1"/>
</dbReference>
<evidence type="ECO:0000313" key="2">
    <source>
        <dbReference type="EMBL" id="PWB09759.1"/>
    </source>
</evidence>